<protein>
    <submittedName>
        <fullName evidence="3">Uncharacterized protein</fullName>
    </submittedName>
</protein>
<reference evidence="3 4" key="1">
    <citation type="journal article" date="2019" name="Nat. Ecol. Evol.">
        <title>Megaphylogeny resolves global patterns of mushroom evolution.</title>
        <authorList>
            <person name="Varga T."/>
            <person name="Krizsan K."/>
            <person name="Foldi C."/>
            <person name="Dima B."/>
            <person name="Sanchez-Garcia M."/>
            <person name="Sanchez-Ramirez S."/>
            <person name="Szollosi G.J."/>
            <person name="Szarkandi J.G."/>
            <person name="Papp V."/>
            <person name="Albert L."/>
            <person name="Andreopoulos W."/>
            <person name="Angelini C."/>
            <person name="Antonin V."/>
            <person name="Barry K.W."/>
            <person name="Bougher N.L."/>
            <person name="Buchanan P."/>
            <person name="Buyck B."/>
            <person name="Bense V."/>
            <person name="Catcheside P."/>
            <person name="Chovatia M."/>
            <person name="Cooper J."/>
            <person name="Damon W."/>
            <person name="Desjardin D."/>
            <person name="Finy P."/>
            <person name="Geml J."/>
            <person name="Haridas S."/>
            <person name="Hughes K."/>
            <person name="Justo A."/>
            <person name="Karasinski D."/>
            <person name="Kautmanova I."/>
            <person name="Kiss B."/>
            <person name="Kocsube S."/>
            <person name="Kotiranta H."/>
            <person name="LaButti K.M."/>
            <person name="Lechner B.E."/>
            <person name="Liimatainen K."/>
            <person name="Lipzen A."/>
            <person name="Lukacs Z."/>
            <person name="Mihaltcheva S."/>
            <person name="Morgado L.N."/>
            <person name="Niskanen T."/>
            <person name="Noordeloos M.E."/>
            <person name="Ohm R.A."/>
            <person name="Ortiz-Santana B."/>
            <person name="Ovrebo C."/>
            <person name="Racz N."/>
            <person name="Riley R."/>
            <person name="Savchenko A."/>
            <person name="Shiryaev A."/>
            <person name="Soop K."/>
            <person name="Spirin V."/>
            <person name="Szebenyi C."/>
            <person name="Tomsovsky M."/>
            <person name="Tulloss R.E."/>
            <person name="Uehling J."/>
            <person name="Grigoriev I.V."/>
            <person name="Vagvolgyi C."/>
            <person name="Papp T."/>
            <person name="Martin F.M."/>
            <person name="Miettinen O."/>
            <person name="Hibbett D.S."/>
            <person name="Nagy L.G."/>
        </authorList>
    </citation>
    <scope>NUCLEOTIDE SEQUENCE [LARGE SCALE GENOMIC DNA]</scope>
    <source>
        <strain evidence="3 4">OMC1185</strain>
    </source>
</reference>
<keyword evidence="2" id="KW-1133">Transmembrane helix</keyword>
<feature type="transmembrane region" description="Helical" evidence="2">
    <location>
        <begin position="90"/>
        <end position="114"/>
    </location>
</feature>
<accession>A0A5C3N7V7</accession>
<organism evidence="3 4">
    <name type="scientific">Heliocybe sulcata</name>
    <dbReference type="NCBI Taxonomy" id="5364"/>
    <lineage>
        <taxon>Eukaryota</taxon>
        <taxon>Fungi</taxon>
        <taxon>Dikarya</taxon>
        <taxon>Basidiomycota</taxon>
        <taxon>Agaricomycotina</taxon>
        <taxon>Agaricomycetes</taxon>
        <taxon>Gloeophyllales</taxon>
        <taxon>Gloeophyllaceae</taxon>
        <taxon>Heliocybe</taxon>
    </lineage>
</organism>
<feature type="transmembrane region" description="Helical" evidence="2">
    <location>
        <begin position="183"/>
        <end position="212"/>
    </location>
</feature>
<dbReference type="EMBL" id="ML213506">
    <property type="protein sequence ID" value="TFK53889.1"/>
    <property type="molecule type" value="Genomic_DNA"/>
</dbReference>
<feature type="transmembrane region" description="Helical" evidence="2">
    <location>
        <begin position="271"/>
        <end position="299"/>
    </location>
</feature>
<feature type="transmembrane region" description="Helical" evidence="2">
    <location>
        <begin position="12"/>
        <end position="36"/>
    </location>
</feature>
<name>A0A5C3N7V7_9AGAM</name>
<dbReference type="AlphaFoldDB" id="A0A5C3N7V7"/>
<sequence length="360" mass="39797">MSSLNWNQRNIIALFVSTFCWGVYTMLFGAAVYALLSPKQPSHLRWRFLAVTVSLYALSTAQAVLMFWQAFVSTDLESDVDSAVLLHEHLLFDIGGTIGGVIIPIANLIADGLLTWRCYVLWYRRFIVLVVPIILLLTGTACGLAQAYFSIKLYLIRLHIPADVTEPPPNWWTLVAQSNAISVVVYVCSCVTNLLMSGLIGTPFLLLARLYAPNIASAFRIWKATQGFGKRKGAYTQVAFTVLETGVLYAICLLLTAIWSPLQQNSTSNAMVVAINVITSILQQLVGIFPTVIILLVALGKSSEQTVIFTERSDYQRDDVSSIHFAGPPATSKARRSVTREQTIELQDTDTVSNRKAEEV</sequence>
<feature type="region of interest" description="Disordered" evidence="1">
    <location>
        <begin position="321"/>
        <end position="360"/>
    </location>
</feature>
<evidence type="ECO:0000313" key="3">
    <source>
        <dbReference type="EMBL" id="TFK53889.1"/>
    </source>
</evidence>
<keyword evidence="2" id="KW-0472">Membrane</keyword>
<gene>
    <name evidence="3" type="ORF">OE88DRAFT_1805742</name>
</gene>
<proteinExistence type="predicted"/>
<keyword evidence="2" id="KW-0812">Transmembrane</keyword>
<feature type="transmembrane region" description="Helical" evidence="2">
    <location>
        <begin position="233"/>
        <end position="259"/>
    </location>
</feature>
<evidence type="ECO:0000313" key="4">
    <source>
        <dbReference type="Proteomes" id="UP000305948"/>
    </source>
</evidence>
<keyword evidence="4" id="KW-1185">Reference proteome</keyword>
<dbReference type="Proteomes" id="UP000305948">
    <property type="component" value="Unassembled WGS sequence"/>
</dbReference>
<feature type="transmembrane region" description="Helical" evidence="2">
    <location>
        <begin position="126"/>
        <end position="149"/>
    </location>
</feature>
<dbReference type="OrthoDB" id="3174341at2759"/>
<evidence type="ECO:0000256" key="2">
    <source>
        <dbReference type="SAM" id="Phobius"/>
    </source>
</evidence>
<evidence type="ECO:0000256" key="1">
    <source>
        <dbReference type="SAM" id="MobiDB-lite"/>
    </source>
</evidence>
<feature type="transmembrane region" description="Helical" evidence="2">
    <location>
        <begin position="48"/>
        <end position="70"/>
    </location>
</feature>